<evidence type="ECO:0000256" key="1">
    <source>
        <dbReference type="SAM" id="Phobius"/>
    </source>
</evidence>
<evidence type="ECO:0000313" key="2">
    <source>
        <dbReference type="EMBL" id="JAI08406.1"/>
    </source>
</evidence>
<keyword evidence="1" id="KW-1133">Transmembrane helix</keyword>
<feature type="transmembrane region" description="Helical" evidence="1">
    <location>
        <begin position="12"/>
        <end position="29"/>
    </location>
</feature>
<protein>
    <submittedName>
        <fullName evidence="2">Uncharacterized protein</fullName>
    </submittedName>
</protein>
<dbReference type="EMBL" id="GBXM01000172">
    <property type="protein sequence ID" value="JAI08406.1"/>
    <property type="molecule type" value="Transcribed_RNA"/>
</dbReference>
<sequence length="42" mass="4542">MATLSRDTVGDCMKLLIFVILAATAGMFTSSRFTGMVRRACV</sequence>
<keyword evidence="1" id="KW-0812">Transmembrane</keyword>
<proteinExistence type="predicted"/>
<name>A0A0E9Y2G2_ANGAN</name>
<dbReference type="AlphaFoldDB" id="A0A0E9Y2G2"/>
<accession>A0A0E9Y2G2</accession>
<reference evidence="2" key="1">
    <citation type="submission" date="2014-11" db="EMBL/GenBank/DDBJ databases">
        <authorList>
            <person name="Amaro Gonzalez C."/>
        </authorList>
    </citation>
    <scope>NUCLEOTIDE SEQUENCE</scope>
</reference>
<organism evidence="2">
    <name type="scientific">Anguilla anguilla</name>
    <name type="common">European freshwater eel</name>
    <name type="synonym">Muraena anguilla</name>
    <dbReference type="NCBI Taxonomy" id="7936"/>
    <lineage>
        <taxon>Eukaryota</taxon>
        <taxon>Metazoa</taxon>
        <taxon>Chordata</taxon>
        <taxon>Craniata</taxon>
        <taxon>Vertebrata</taxon>
        <taxon>Euteleostomi</taxon>
        <taxon>Actinopterygii</taxon>
        <taxon>Neopterygii</taxon>
        <taxon>Teleostei</taxon>
        <taxon>Anguilliformes</taxon>
        <taxon>Anguillidae</taxon>
        <taxon>Anguilla</taxon>
    </lineage>
</organism>
<keyword evidence="1" id="KW-0472">Membrane</keyword>
<reference evidence="2" key="2">
    <citation type="journal article" date="2015" name="Fish Shellfish Immunol.">
        <title>Early steps in the European eel (Anguilla anguilla)-Vibrio vulnificus interaction in the gills: Role of the RtxA13 toxin.</title>
        <authorList>
            <person name="Callol A."/>
            <person name="Pajuelo D."/>
            <person name="Ebbesson L."/>
            <person name="Teles M."/>
            <person name="MacKenzie S."/>
            <person name="Amaro C."/>
        </authorList>
    </citation>
    <scope>NUCLEOTIDE SEQUENCE</scope>
</reference>